<feature type="region of interest" description="Disordered" evidence="1">
    <location>
        <begin position="104"/>
        <end position="138"/>
    </location>
</feature>
<protein>
    <submittedName>
        <fullName evidence="2">Uncharacterized protein</fullName>
    </submittedName>
</protein>
<keyword evidence="3" id="KW-1185">Reference proteome</keyword>
<sequence length="255" mass="28995">MLPGFRLTQAPPLSVQRAPRRTCPVRIRPRLVLLGQPLAARGVGSQLRGHPHSRPLQPHPPAKRNRDAEPDEKLSHHDSDSDWSPVPVQVSFPVTYSIWLSTPRATDQTRGPRRDREVSAWTHVSESGPGGMRRIPPRPTFRIEGQVAACTWDTFRQKVIKRVREFWPVHAAELRCCHESDELVWQLIKTECDPAPRMQFATIANTQTLLACLTEISQAGVRVEYELHISTDEPPERKKKVRAPLYSHIIARLAH</sequence>
<dbReference type="RefSeq" id="XP_053026608.1">
    <property type="nucleotide sequence ID" value="XM_053162653.1"/>
</dbReference>
<evidence type="ECO:0000256" key="1">
    <source>
        <dbReference type="SAM" id="MobiDB-lite"/>
    </source>
</evidence>
<evidence type="ECO:0000313" key="2">
    <source>
        <dbReference type="EMBL" id="WAQ91053.1"/>
    </source>
</evidence>
<accession>A0ABY7D1Q2</accession>
<name>A0ABY7D1Q2_9BASI</name>
<feature type="compositionally biased region" description="Basic and acidic residues" evidence="1">
    <location>
        <begin position="64"/>
        <end position="80"/>
    </location>
</feature>
<dbReference type="EMBL" id="CP110433">
    <property type="protein sequence ID" value="WAQ91053.1"/>
    <property type="molecule type" value="Genomic_DNA"/>
</dbReference>
<dbReference type="GeneID" id="77803548"/>
<evidence type="ECO:0000313" key="3">
    <source>
        <dbReference type="Proteomes" id="UP001164743"/>
    </source>
</evidence>
<proteinExistence type="predicted"/>
<dbReference type="Proteomes" id="UP001164743">
    <property type="component" value="Chromosome 13A"/>
</dbReference>
<gene>
    <name evidence="2" type="ORF">PtA15_13A454</name>
</gene>
<organism evidence="2 3">
    <name type="scientific">Puccinia triticina</name>
    <dbReference type="NCBI Taxonomy" id="208348"/>
    <lineage>
        <taxon>Eukaryota</taxon>
        <taxon>Fungi</taxon>
        <taxon>Dikarya</taxon>
        <taxon>Basidiomycota</taxon>
        <taxon>Pucciniomycotina</taxon>
        <taxon>Pucciniomycetes</taxon>
        <taxon>Pucciniales</taxon>
        <taxon>Pucciniaceae</taxon>
        <taxon>Puccinia</taxon>
    </lineage>
</organism>
<feature type="region of interest" description="Disordered" evidence="1">
    <location>
        <begin position="43"/>
        <end position="86"/>
    </location>
</feature>
<reference evidence="2" key="1">
    <citation type="submission" date="2022-10" db="EMBL/GenBank/DDBJ databases">
        <title>Puccinia triticina Genome sequencing and assembly.</title>
        <authorList>
            <person name="Li C."/>
        </authorList>
    </citation>
    <scope>NUCLEOTIDE SEQUENCE</scope>
    <source>
        <strain evidence="2">Pt15</strain>
    </source>
</reference>